<dbReference type="EMBL" id="PEXA01000066">
    <property type="protein sequence ID" value="PIU32992.1"/>
    <property type="molecule type" value="Genomic_DNA"/>
</dbReference>
<comment type="caution">
    <text evidence="6">The sequence shown here is derived from an EMBL/GenBank/DDBJ whole genome shotgun (WGS) entry which is preliminary data.</text>
</comment>
<dbReference type="InterPro" id="IPR001460">
    <property type="entry name" value="PCN-bd_Tpept"/>
</dbReference>
<dbReference type="Gene3D" id="3.30.450.330">
    <property type="match status" value="1"/>
</dbReference>
<accession>A0A2M6YPF0</accession>
<evidence type="ECO:0000313" key="7">
    <source>
        <dbReference type="Proteomes" id="UP000229559"/>
    </source>
</evidence>
<dbReference type="Pfam" id="PF00905">
    <property type="entry name" value="Transpeptidase"/>
    <property type="match status" value="1"/>
</dbReference>
<dbReference type="SUPFAM" id="SSF56601">
    <property type="entry name" value="beta-lactamase/transpeptidase-like"/>
    <property type="match status" value="1"/>
</dbReference>
<evidence type="ECO:0000259" key="4">
    <source>
        <dbReference type="Pfam" id="PF00905"/>
    </source>
</evidence>
<feature type="domain" description="Penicillin-binding protein dimerisation" evidence="5">
    <location>
        <begin position="55"/>
        <end position="210"/>
    </location>
</feature>
<dbReference type="GO" id="GO:0005886">
    <property type="term" value="C:plasma membrane"/>
    <property type="evidence" value="ECO:0007669"/>
    <property type="project" value="TreeGrafter"/>
</dbReference>
<evidence type="ECO:0000256" key="2">
    <source>
        <dbReference type="ARBA" id="ARBA00023136"/>
    </source>
</evidence>
<keyword evidence="2 3" id="KW-0472">Membrane</keyword>
<evidence type="ECO:0000313" key="6">
    <source>
        <dbReference type="EMBL" id="PIU32992.1"/>
    </source>
</evidence>
<name>A0A2M6YPF0_9BACT</name>
<comment type="subcellular location">
    <subcellularLocation>
        <location evidence="1">Membrane</location>
    </subcellularLocation>
</comment>
<keyword evidence="3" id="KW-0812">Transmembrane</keyword>
<dbReference type="PANTHER" id="PTHR30627">
    <property type="entry name" value="PEPTIDOGLYCAN D,D-TRANSPEPTIDASE"/>
    <property type="match status" value="1"/>
</dbReference>
<feature type="transmembrane region" description="Helical" evidence="3">
    <location>
        <begin position="12"/>
        <end position="33"/>
    </location>
</feature>
<dbReference type="PANTHER" id="PTHR30627:SF1">
    <property type="entry name" value="PEPTIDOGLYCAN D,D-TRANSPEPTIDASE FTSI"/>
    <property type="match status" value="1"/>
</dbReference>
<gene>
    <name evidence="6" type="ORF">COT04_02450</name>
</gene>
<keyword evidence="3" id="KW-1133">Transmembrane helix</keyword>
<proteinExistence type="predicted"/>
<dbReference type="GO" id="GO:0071555">
    <property type="term" value="P:cell wall organization"/>
    <property type="evidence" value="ECO:0007669"/>
    <property type="project" value="TreeGrafter"/>
</dbReference>
<dbReference type="Pfam" id="PF03717">
    <property type="entry name" value="PBP_dimer"/>
    <property type="match status" value="1"/>
</dbReference>
<protein>
    <recommendedName>
        <fullName evidence="8">Penicillin-binding protein 2</fullName>
    </recommendedName>
</protein>
<dbReference type="InterPro" id="IPR012338">
    <property type="entry name" value="Beta-lactam/transpept-like"/>
</dbReference>
<evidence type="ECO:0000256" key="3">
    <source>
        <dbReference type="SAM" id="Phobius"/>
    </source>
</evidence>
<sequence>MLGGEMDSNWRVNFLLILFILVGFLISARLFYWQIFSFSDLAALAENQHWISFEIPAKRGEILASDGAPLASNEEAFLVFASLPEIKDKVDLIADKLAPLLEPDNPATMAGLIKERLARSDLVWVPLKHEVSRETKSEIESLELDGIGFEEEQKRSYPEASASAHLLGFVGSDINGQPKGYFGLEGYYDLELKGRPGLLRREKDASGKPILIGEVEREEERDGRTLLTTIDRTIQYLISEKLQEGLQRYGASSGSVVVMEPKTGAILGMAAWPNYNPENYVAFDKGLYPNPAVSFSYEPGSTFKVLVMSAALNEGAVKPETRCDQCSGPRIISGYTLKTWNEKYFPNSTMTEVIQHSDNVGMVFVGEKLGKEKMVEYLQKFGLGQPTGVDLEDETSPKLRPLEEWRQIDLATVCFGQGIALTPLQMTRAVASIANGGYLVTPFVVQKVISEEGVSEIRPKIGEQILKSATTMMMTEMMVNAVDNGEAKWAKPKGYRIAGKTGTAQIPVAGHYDQEKTIASFVGFAPADEPQFVMLVTLREPSSSPWGAETAAPLWFDIAKEIFTYKKIQL</sequence>
<dbReference type="Proteomes" id="UP000229559">
    <property type="component" value="Unassembled WGS sequence"/>
</dbReference>
<evidence type="ECO:0008006" key="8">
    <source>
        <dbReference type="Google" id="ProtNLM"/>
    </source>
</evidence>
<dbReference type="InterPro" id="IPR036138">
    <property type="entry name" value="PBP_dimer_sf"/>
</dbReference>
<evidence type="ECO:0000256" key="1">
    <source>
        <dbReference type="ARBA" id="ARBA00004370"/>
    </source>
</evidence>
<organism evidence="6 7">
    <name type="scientific">Candidatus Shapirobacteria bacterium CG07_land_8_20_14_0_80_39_12</name>
    <dbReference type="NCBI Taxonomy" id="1974480"/>
    <lineage>
        <taxon>Bacteria</taxon>
        <taxon>Candidatus Shapironibacteriota</taxon>
    </lineage>
</organism>
<reference evidence="7" key="1">
    <citation type="submission" date="2017-09" db="EMBL/GenBank/DDBJ databases">
        <title>Depth-based differentiation of microbial function through sediment-hosted aquifers and enrichment of novel symbionts in the deep terrestrial subsurface.</title>
        <authorList>
            <person name="Probst A.J."/>
            <person name="Ladd B."/>
            <person name="Jarett J.K."/>
            <person name="Geller-Mcgrath D.E."/>
            <person name="Sieber C.M.K."/>
            <person name="Emerson J.B."/>
            <person name="Anantharaman K."/>
            <person name="Thomas B.C."/>
            <person name="Malmstrom R."/>
            <person name="Stieglmeier M."/>
            <person name="Klingl A."/>
            <person name="Woyke T."/>
            <person name="Ryan C.M."/>
            <person name="Banfield J.F."/>
        </authorList>
    </citation>
    <scope>NUCLEOTIDE SEQUENCE [LARGE SCALE GENOMIC DNA]</scope>
</reference>
<dbReference type="InterPro" id="IPR005311">
    <property type="entry name" value="PBP_dimer"/>
</dbReference>
<dbReference type="InterPro" id="IPR050515">
    <property type="entry name" value="Beta-lactam/transpept"/>
</dbReference>
<dbReference type="AlphaFoldDB" id="A0A2M6YPF0"/>
<feature type="domain" description="Penicillin-binding protein transpeptidase" evidence="4">
    <location>
        <begin position="254"/>
        <end position="560"/>
    </location>
</feature>
<dbReference type="SUPFAM" id="SSF56519">
    <property type="entry name" value="Penicillin binding protein dimerisation domain"/>
    <property type="match status" value="1"/>
</dbReference>
<dbReference type="Gene3D" id="3.90.1310.10">
    <property type="entry name" value="Penicillin-binding protein 2a (Domain 2)"/>
    <property type="match status" value="1"/>
</dbReference>
<evidence type="ECO:0000259" key="5">
    <source>
        <dbReference type="Pfam" id="PF03717"/>
    </source>
</evidence>
<dbReference type="GO" id="GO:0008658">
    <property type="term" value="F:penicillin binding"/>
    <property type="evidence" value="ECO:0007669"/>
    <property type="project" value="InterPro"/>
</dbReference>
<dbReference type="Gene3D" id="3.40.710.10">
    <property type="entry name" value="DD-peptidase/beta-lactamase superfamily"/>
    <property type="match status" value="1"/>
</dbReference>